<name>A0A2T4CEB5_TRILO</name>
<protein>
    <submittedName>
        <fullName evidence="2">Uncharacterized protein</fullName>
    </submittedName>
</protein>
<accession>A0A2T4CEB5</accession>
<proteinExistence type="predicted"/>
<evidence type="ECO:0000313" key="3">
    <source>
        <dbReference type="Proteomes" id="UP000240760"/>
    </source>
</evidence>
<dbReference type="Proteomes" id="UP000240760">
    <property type="component" value="Unassembled WGS sequence"/>
</dbReference>
<dbReference type="AlphaFoldDB" id="A0A2T4CEB5"/>
<dbReference type="EMBL" id="KZ679127">
    <property type="protein sequence ID" value="PTB79893.1"/>
    <property type="molecule type" value="Genomic_DNA"/>
</dbReference>
<sequence>MLGPESGDAPNSSSITHEREREPPLGFAIRTTSAPYMSVYQQPRRPDIGDCAWLIDTQPLSCARPRGNWLGKESDAHESTRAYTGSAAILHLCVPLVLVITCATPKESSNYTQKNTERGRRHGMDFLCLGRGRIGRNLDKRARRIEAPSLAAAMWARPCLSELTTYLSMTCTKYGLSTHGLRFHT</sequence>
<keyword evidence="3" id="KW-1185">Reference proteome</keyword>
<gene>
    <name evidence="2" type="ORF">M440DRAFT_174095</name>
</gene>
<feature type="region of interest" description="Disordered" evidence="1">
    <location>
        <begin position="1"/>
        <end position="24"/>
    </location>
</feature>
<organism evidence="2 3">
    <name type="scientific">Trichoderma longibrachiatum ATCC 18648</name>
    <dbReference type="NCBI Taxonomy" id="983965"/>
    <lineage>
        <taxon>Eukaryota</taxon>
        <taxon>Fungi</taxon>
        <taxon>Dikarya</taxon>
        <taxon>Ascomycota</taxon>
        <taxon>Pezizomycotina</taxon>
        <taxon>Sordariomycetes</taxon>
        <taxon>Hypocreomycetidae</taxon>
        <taxon>Hypocreales</taxon>
        <taxon>Hypocreaceae</taxon>
        <taxon>Trichoderma</taxon>
    </lineage>
</organism>
<evidence type="ECO:0000313" key="2">
    <source>
        <dbReference type="EMBL" id="PTB79893.1"/>
    </source>
</evidence>
<reference evidence="2 3" key="1">
    <citation type="submission" date="2016-07" db="EMBL/GenBank/DDBJ databases">
        <title>Multiple horizontal gene transfer events from other fungi enriched the ability of initially mycotrophic Trichoderma (Ascomycota) to feed on dead plant biomass.</title>
        <authorList>
            <consortium name="DOE Joint Genome Institute"/>
            <person name="Aerts A."/>
            <person name="Atanasova L."/>
            <person name="Chenthamara K."/>
            <person name="Zhang J."/>
            <person name="Grujic M."/>
            <person name="Henrissat B."/>
            <person name="Kuo A."/>
            <person name="Salamov A."/>
            <person name="Lipzen A."/>
            <person name="Labutti K."/>
            <person name="Barry K."/>
            <person name="Miao Y."/>
            <person name="Rahimi M.J."/>
            <person name="Shen Q."/>
            <person name="Grigoriev I.V."/>
            <person name="Kubicek C.P."/>
            <person name="Druzhinina I.S."/>
        </authorList>
    </citation>
    <scope>NUCLEOTIDE SEQUENCE [LARGE SCALE GENOMIC DNA]</scope>
    <source>
        <strain evidence="2 3">ATCC 18648</strain>
    </source>
</reference>
<evidence type="ECO:0000256" key="1">
    <source>
        <dbReference type="SAM" id="MobiDB-lite"/>
    </source>
</evidence>